<proteinExistence type="predicted"/>
<dbReference type="EMBL" id="HACG01053023">
    <property type="protein sequence ID" value="CEK99894.1"/>
    <property type="molecule type" value="Transcribed_RNA"/>
</dbReference>
<dbReference type="AlphaFoldDB" id="A0A0B7C362"/>
<feature type="non-terminal residue" evidence="1">
    <location>
        <position position="63"/>
    </location>
</feature>
<name>A0A0B7C362_9EUPU</name>
<evidence type="ECO:0008006" key="2">
    <source>
        <dbReference type="Google" id="ProtNLM"/>
    </source>
</evidence>
<reference evidence="1" key="1">
    <citation type="submission" date="2014-12" db="EMBL/GenBank/DDBJ databases">
        <title>Insight into the proteome of Arion vulgaris.</title>
        <authorList>
            <person name="Aradska J."/>
            <person name="Bulat T."/>
            <person name="Smidak R."/>
            <person name="Sarate P."/>
            <person name="Gangsoo J."/>
            <person name="Sialana F."/>
            <person name="Bilban M."/>
            <person name="Lubec G."/>
        </authorList>
    </citation>
    <scope>NUCLEOTIDE SEQUENCE</scope>
    <source>
        <tissue evidence="1">Skin</tissue>
    </source>
</reference>
<protein>
    <recommendedName>
        <fullName evidence="2">NADPH-dependent FMN reductase-like domain-containing protein</fullName>
    </recommendedName>
</protein>
<gene>
    <name evidence="1" type="primary">ORF222392</name>
</gene>
<evidence type="ECO:0000313" key="1">
    <source>
        <dbReference type="EMBL" id="CEK99894.1"/>
    </source>
</evidence>
<sequence>MSHNLILLSSTGKRGGNYCTIHRISDHLRKEGYQCYLSDPKYLSTRDDFQIATNGQDIDIMIG</sequence>
<organism evidence="1">
    <name type="scientific">Arion vulgaris</name>
    <dbReference type="NCBI Taxonomy" id="1028688"/>
    <lineage>
        <taxon>Eukaryota</taxon>
        <taxon>Metazoa</taxon>
        <taxon>Spiralia</taxon>
        <taxon>Lophotrochozoa</taxon>
        <taxon>Mollusca</taxon>
        <taxon>Gastropoda</taxon>
        <taxon>Heterobranchia</taxon>
        <taxon>Euthyneura</taxon>
        <taxon>Panpulmonata</taxon>
        <taxon>Eupulmonata</taxon>
        <taxon>Stylommatophora</taxon>
        <taxon>Helicina</taxon>
        <taxon>Arionoidea</taxon>
        <taxon>Arionidae</taxon>
        <taxon>Arion</taxon>
    </lineage>
</organism>
<accession>A0A0B7C362</accession>